<dbReference type="OrthoDB" id="3824912at2"/>
<dbReference type="SMART" id="SM00422">
    <property type="entry name" value="HTH_MERR"/>
    <property type="match status" value="1"/>
</dbReference>
<dbReference type="InterPro" id="IPR009061">
    <property type="entry name" value="DNA-bd_dom_put_sf"/>
</dbReference>
<reference evidence="3" key="1">
    <citation type="submission" date="2020-08" db="EMBL/GenBank/DDBJ databases">
        <title>Whole genome shotgun sequence of Actinocatenispora sera NBRC 101916.</title>
        <authorList>
            <person name="Komaki H."/>
            <person name="Tamura T."/>
        </authorList>
    </citation>
    <scope>NUCLEOTIDE SEQUENCE</scope>
    <source>
        <strain evidence="3">NBRC 101916</strain>
    </source>
</reference>
<dbReference type="RefSeq" id="WP_030449541.1">
    <property type="nucleotide sequence ID" value="NZ_AP023354.1"/>
</dbReference>
<dbReference type="Proteomes" id="UP000680750">
    <property type="component" value="Chromosome"/>
</dbReference>
<dbReference type="Gene3D" id="1.10.1660.10">
    <property type="match status" value="1"/>
</dbReference>
<keyword evidence="1" id="KW-0238">DNA-binding</keyword>
<accession>A0A810L178</accession>
<dbReference type="CDD" id="cd01282">
    <property type="entry name" value="HTH_MerR-like_sg3"/>
    <property type="match status" value="1"/>
</dbReference>
<keyword evidence="4" id="KW-1185">Reference proteome</keyword>
<protein>
    <submittedName>
        <fullName evidence="3">MerR family transcriptional regulator</fullName>
    </submittedName>
</protein>
<evidence type="ECO:0000313" key="3">
    <source>
        <dbReference type="EMBL" id="BCJ28589.1"/>
    </source>
</evidence>
<dbReference type="PANTHER" id="PTHR30204:SF97">
    <property type="entry name" value="MERR FAMILY REGULATORY PROTEIN"/>
    <property type="match status" value="1"/>
</dbReference>
<proteinExistence type="predicted"/>
<dbReference type="GO" id="GO:0003677">
    <property type="term" value="F:DNA binding"/>
    <property type="evidence" value="ECO:0007669"/>
    <property type="project" value="UniProtKB-KW"/>
</dbReference>
<dbReference type="InterPro" id="IPR047057">
    <property type="entry name" value="MerR_fam"/>
</dbReference>
<dbReference type="PROSITE" id="PS50937">
    <property type="entry name" value="HTH_MERR_2"/>
    <property type="match status" value="1"/>
</dbReference>
<evidence type="ECO:0000313" key="4">
    <source>
        <dbReference type="Proteomes" id="UP000680750"/>
    </source>
</evidence>
<dbReference type="SUPFAM" id="SSF46955">
    <property type="entry name" value="Putative DNA-binding domain"/>
    <property type="match status" value="1"/>
</dbReference>
<organism evidence="3 4">
    <name type="scientific">Actinocatenispora sera</name>
    <dbReference type="NCBI Taxonomy" id="390989"/>
    <lineage>
        <taxon>Bacteria</taxon>
        <taxon>Bacillati</taxon>
        <taxon>Actinomycetota</taxon>
        <taxon>Actinomycetes</taxon>
        <taxon>Micromonosporales</taxon>
        <taxon>Micromonosporaceae</taxon>
        <taxon>Actinocatenispora</taxon>
    </lineage>
</organism>
<dbReference type="EMBL" id="AP023354">
    <property type="protein sequence ID" value="BCJ28589.1"/>
    <property type="molecule type" value="Genomic_DNA"/>
</dbReference>
<evidence type="ECO:0000259" key="2">
    <source>
        <dbReference type="PROSITE" id="PS50937"/>
    </source>
</evidence>
<dbReference type="PROSITE" id="PS00552">
    <property type="entry name" value="HTH_MERR_1"/>
    <property type="match status" value="1"/>
</dbReference>
<name>A0A810L178_9ACTN</name>
<dbReference type="PRINTS" id="PR00040">
    <property type="entry name" value="HTHMERR"/>
</dbReference>
<gene>
    <name evidence="3" type="ORF">Asera_26970</name>
</gene>
<evidence type="ECO:0000256" key="1">
    <source>
        <dbReference type="ARBA" id="ARBA00023125"/>
    </source>
</evidence>
<feature type="domain" description="HTH merR-type" evidence="2">
    <location>
        <begin position="1"/>
        <end position="68"/>
    </location>
</feature>
<dbReference type="PANTHER" id="PTHR30204">
    <property type="entry name" value="REDOX-CYCLING DRUG-SENSING TRANSCRIPTIONAL ACTIVATOR SOXR"/>
    <property type="match status" value="1"/>
</dbReference>
<dbReference type="InterPro" id="IPR000551">
    <property type="entry name" value="MerR-type_HTH_dom"/>
</dbReference>
<sequence length="126" mass="13736">MRIGELSRRTGVNERLLRYYEEQGLLQPSRLPSGYRSYADSDVETVRRIRSLLTAGLSTGVIASVLPCITSDGGFLAPTCPQMRADLAGEHRRISAAIEELQLSRELLEAIINGKPPVAAAGESPR</sequence>
<dbReference type="Pfam" id="PF13411">
    <property type="entry name" value="MerR_1"/>
    <property type="match status" value="1"/>
</dbReference>
<dbReference type="AlphaFoldDB" id="A0A810L178"/>
<dbReference type="KEGG" id="aser:Asera_26970"/>
<dbReference type="GO" id="GO:0003700">
    <property type="term" value="F:DNA-binding transcription factor activity"/>
    <property type="evidence" value="ECO:0007669"/>
    <property type="project" value="InterPro"/>
</dbReference>